<dbReference type="InterPro" id="IPR036259">
    <property type="entry name" value="MFS_trans_sf"/>
</dbReference>
<organism evidence="9 10">
    <name type="scientific">Amycolatopsis pigmentata</name>
    <dbReference type="NCBI Taxonomy" id="450801"/>
    <lineage>
        <taxon>Bacteria</taxon>
        <taxon>Bacillati</taxon>
        <taxon>Actinomycetota</taxon>
        <taxon>Actinomycetes</taxon>
        <taxon>Pseudonocardiales</taxon>
        <taxon>Pseudonocardiaceae</taxon>
        <taxon>Amycolatopsis</taxon>
    </lineage>
</organism>
<keyword evidence="3" id="KW-0813">Transport</keyword>
<sequence length="460" mass="49955">MTSARAELQDLSDRAVAHVLRTHGTGAGRRSGWLMISTILIEAWDLYSISFILVFLKAQYNPGWLLLGLTSAAVQAGAVVGALSGGWLADKFGRRPVFLTTMAAFVVLALAQSFVPNLWWLVGVRFLLGIPLGSDIATAYTYIMESMPRSKREVMGSRWQGMFGIGEVLAIIVVTIMYVSGMDHELLWRIALGLGALPALALLLGRLGIPDTPLSLIQRGRFAQAKKVSMEMFGDPLDMLPGTDHDLPRPRTRDFLADLWSDHTRRRATIFAWISNAMQGAEFATFAFYLPVIFVVAGVSGIRDTNFLSAAIYTVATISGFVGPAILPRIGHKRLSMWGFGTAFAGLCAAALFLGVGWNAVVPLAAAVLLWGHYWAASNGMTVASMMAPTRYKATASGFAYLFVKIPLFFTIFLFPSLFDAWGVPLATLFAAVFSLIGWLGARFVLPEVHGYVESAAATE</sequence>
<proteinExistence type="inferred from homology"/>
<dbReference type="PANTHER" id="PTHR48020:SF12">
    <property type="entry name" value="PROTON MYO-INOSITOL COTRANSPORTER"/>
    <property type="match status" value="1"/>
</dbReference>
<dbReference type="InterPro" id="IPR005829">
    <property type="entry name" value="Sugar_transporter_CS"/>
</dbReference>
<evidence type="ECO:0000256" key="3">
    <source>
        <dbReference type="ARBA" id="ARBA00022448"/>
    </source>
</evidence>
<feature type="transmembrane region" description="Helical" evidence="7">
    <location>
        <begin position="398"/>
        <end position="416"/>
    </location>
</feature>
<protein>
    <submittedName>
        <fullName evidence="9">MFS transporter</fullName>
    </submittedName>
</protein>
<feature type="transmembrane region" description="Helical" evidence="7">
    <location>
        <begin position="96"/>
        <end position="114"/>
    </location>
</feature>
<dbReference type="Proteomes" id="UP001597417">
    <property type="component" value="Unassembled WGS sequence"/>
</dbReference>
<feature type="transmembrane region" description="Helical" evidence="7">
    <location>
        <begin position="283"/>
        <end position="302"/>
    </location>
</feature>
<dbReference type="Gene3D" id="1.20.1250.20">
    <property type="entry name" value="MFS general substrate transporter like domains"/>
    <property type="match status" value="1"/>
</dbReference>
<dbReference type="SUPFAM" id="SSF103473">
    <property type="entry name" value="MFS general substrate transporter"/>
    <property type="match status" value="1"/>
</dbReference>
<dbReference type="PROSITE" id="PS50850">
    <property type="entry name" value="MFS"/>
    <property type="match status" value="1"/>
</dbReference>
<feature type="transmembrane region" description="Helical" evidence="7">
    <location>
        <begin position="64"/>
        <end position="89"/>
    </location>
</feature>
<feature type="transmembrane region" description="Helical" evidence="7">
    <location>
        <begin position="308"/>
        <end position="328"/>
    </location>
</feature>
<feature type="domain" description="Major facilitator superfamily (MFS) profile" evidence="8">
    <location>
        <begin position="31"/>
        <end position="450"/>
    </location>
</feature>
<dbReference type="InterPro" id="IPR020846">
    <property type="entry name" value="MFS_dom"/>
</dbReference>
<comment type="subcellular location">
    <subcellularLocation>
        <location evidence="1">Cell membrane</location>
        <topology evidence="1">Multi-pass membrane protein</topology>
    </subcellularLocation>
</comment>
<comment type="caution">
    <text evidence="9">The sequence shown here is derived from an EMBL/GenBank/DDBJ whole genome shotgun (WGS) entry which is preliminary data.</text>
</comment>
<feature type="transmembrane region" description="Helical" evidence="7">
    <location>
        <begin position="33"/>
        <end position="58"/>
    </location>
</feature>
<evidence type="ECO:0000256" key="5">
    <source>
        <dbReference type="ARBA" id="ARBA00022989"/>
    </source>
</evidence>
<keyword evidence="4 7" id="KW-0812">Transmembrane</keyword>
<feature type="transmembrane region" description="Helical" evidence="7">
    <location>
        <begin position="186"/>
        <end position="209"/>
    </location>
</feature>
<feature type="transmembrane region" description="Helical" evidence="7">
    <location>
        <begin position="335"/>
        <end position="354"/>
    </location>
</feature>
<dbReference type="PROSITE" id="PS00216">
    <property type="entry name" value="SUGAR_TRANSPORT_1"/>
    <property type="match status" value="1"/>
</dbReference>
<evidence type="ECO:0000313" key="9">
    <source>
        <dbReference type="EMBL" id="MFD2420563.1"/>
    </source>
</evidence>
<accession>A0ABW5FZS2</accession>
<dbReference type="EMBL" id="JBHUKR010000020">
    <property type="protein sequence ID" value="MFD2420563.1"/>
    <property type="molecule type" value="Genomic_DNA"/>
</dbReference>
<name>A0ABW5FZS2_9PSEU</name>
<keyword evidence="6 7" id="KW-0472">Membrane</keyword>
<evidence type="ECO:0000256" key="6">
    <source>
        <dbReference type="ARBA" id="ARBA00023136"/>
    </source>
</evidence>
<dbReference type="Pfam" id="PF00083">
    <property type="entry name" value="Sugar_tr"/>
    <property type="match status" value="1"/>
</dbReference>
<dbReference type="InterPro" id="IPR050814">
    <property type="entry name" value="Myo-inositol_Transporter"/>
</dbReference>
<dbReference type="RefSeq" id="WP_378268694.1">
    <property type="nucleotide sequence ID" value="NZ_JBHUKR010000020.1"/>
</dbReference>
<feature type="transmembrane region" description="Helical" evidence="7">
    <location>
        <begin position="120"/>
        <end position="143"/>
    </location>
</feature>
<dbReference type="InterPro" id="IPR005828">
    <property type="entry name" value="MFS_sugar_transport-like"/>
</dbReference>
<evidence type="ECO:0000256" key="7">
    <source>
        <dbReference type="SAM" id="Phobius"/>
    </source>
</evidence>
<dbReference type="CDD" id="cd17316">
    <property type="entry name" value="MFS_SV2_like"/>
    <property type="match status" value="1"/>
</dbReference>
<comment type="similarity">
    <text evidence="2">Belongs to the major facilitator superfamily. Sugar transporter (TC 2.A.1.1) family.</text>
</comment>
<feature type="transmembrane region" description="Helical" evidence="7">
    <location>
        <begin position="422"/>
        <end position="442"/>
    </location>
</feature>
<feature type="transmembrane region" description="Helical" evidence="7">
    <location>
        <begin position="163"/>
        <end position="180"/>
    </location>
</feature>
<keyword evidence="10" id="KW-1185">Reference proteome</keyword>
<dbReference type="PROSITE" id="PS00217">
    <property type="entry name" value="SUGAR_TRANSPORT_2"/>
    <property type="match status" value="1"/>
</dbReference>
<evidence type="ECO:0000259" key="8">
    <source>
        <dbReference type="PROSITE" id="PS50850"/>
    </source>
</evidence>
<evidence type="ECO:0000313" key="10">
    <source>
        <dbReference type="Proteomes" id="UP001597417"/>
    </source>
</evidence>
<evidence type="ECO:0000256" key="2">
    <source>
        <dbReference type="ARBA" id="ARBA00010992"/>
    </source>
</evidence>
<dbReference type="PANTHER" id="PTHR48020">
    <property type="entry name" value="PROTON MYO-INOSITOL COTRANSPORTER"/>
    <property type="match status" value="1"/>
</dbReference>
<evidence type="ECO:0000256" key="1">
    <source>
        <dbReference type="ARBA" id="ARBA00004651"/>
    </source>
</evidence>
<gene>
    <name evidence="9" type="ORF">ACFSXZ_29975</name>
</gene>
<evidence type="ECO:0000256" key="4">
    <source>
        <dbReference type="ARBA" id="ARBA00022692"/>
    </source>
</evidence>
<reference evidence="10" key="1">
    <citation type="journal article" date="2019" name="Int. J. Syst. Evol. Microbiol.">
        <title>The Global Catalogue of Microorganisms (GCM) 10K type strain sequencing project: providing services to taxonomists for standard genome sequencing and annotation.</title>
        <authorList>
            <consortium name="The Broad Institute Genomics Platform"/>
            <consortium name="The Broad Institute Genome Sequencing Center for Infectious Disease"/>
            <person name="Wu L."/>
            <person name="Ma J."/>
        </authorList>
    </citation>
    <scope>NUCLEOTIDE SEQUENCE [LARGE SCALE GENOMIC DNA]</scope>
    <source>
        <strain evidence="10">CGMCC 4.7645</strain>
    </source>
</reference>
<keyword evidence="5 7" id="KW-1133">Transmembrane helix</keyword>
<feature type="transmembrane region" description="Helical" evidence="7">
    <location>
        <begin position="360"/>
        <end position="377"/>
    </location>
</feature>